<name>A0A975Y5W9_9NOST</name>
<keyword evidence="3" id="KW-1185">Reference proteome</keyword>
<gene>
    <name evidence="2" type="ORF">B6N60_03382</name>
</gene>
<dbReference type="EMBL" id="CP021056">
    <property type="protein sequence ID" value="QXE24675.1"/>
    <property type="molecule type" value="Genomic_DNA"/>
</dbReference>
<dbReference type="RefSeq" id="WP_190601512.1">
    <property type="nucleotide sequence ID" value="NZ_CP021056.1"/>
</dbReference>
<reference evidence="2" key="1">
    <citation type="submission" date="2017-04" db="EMBL/GenBank/DDBJ databases">
        <title>Genome deletions in a multicellular cyanobacterial endosymbiont for morphological adaptation in marine diatoms.</title>
        <authorList>
            <person name="Wang Y."/>
            <person name="Gao H."/>
            <person name="Li R."/>
            <person name="Xu X."/>
        </authorList>
    </citation>
    <scope>NUCLEOTIDE SEQUENCE</scope>
    <source>
        <strain evidence="2">FACHB 800</strain>
    </source>
</reference>
<evidence type="ECO:0000313" key="3">
    <source>
        <dbReference type="Proteomes" id="UP000683511"/>
    </source>
</evidence>
<organism evidence="2 3">
    <name type="scientific">Richelia sinica FACHB-800</name>
    <dbReference type="NCBI Taxonomy" id="1357546"/>
    <lineage>
        <taxon>Bacteria</taxon>
        <taxon>Bacillati</taxon>
        <taxon>Cyanobacteriota</taxon>
        <taxon>Cyanophyceae</taxon>
        <taxon>Nostocales</taxon>
        <taxon>Nostocaceae</taxon>
        <taxon>Richelia</taxon>
    </lineage>
</organism>
<sequence length="273" mass="31246">MPHIVSSNNLAMVSETVSQSWQNTKNLFQKPSEQMMNSLAELTNQSLSNLTATQEKVNNPWHQTLNHVVTQVTDTTVTAMNSVTSTAKPAETYVRETLGKTQTYLQDTLEQAVNLSNSASQVIEKPINNIINHQVDVITNWINNHPTIFWLIKLLNWAINHPITSLLIVFIGLFIVWKLFQLFSRILEQGLLFTLKTPIKFIYSLFYLSWDILTKKLLNKSVLIQANQSDLQSDNPNSDHNEKLLSLLNRLETIRQEQNHILQEIKTLLTANK</sequence>
<dbReference type="AlphaFoldDB" id="A0A975Y5W9"/>
<dbReference type="KEGG" id="rsin:B6N60_03382"/>
<evidence type="ECO:0000256" key="1">
    <source>
        <dbReference type="SAM" id="Phobius"/>
    </source>
</evidence>
<protein>
    <submittedName>
        <fullName evidence="2">Uncharacterized protein</fullName>
    </submittedName>
</protein>
<accession>A0A975Y5W9</accession>
<feature type="transmembrane region" description="Helical" evidence="1">
    <location>
        <begin position="163"/>
        <end position="184"/>
    </location>
</feature>
<dbReference type="Proteomes" id="UP000683511">
    <property type="component" value="Chromosome"/>
</dbReference>
<feature type="transmembrane region" description="Helical" evidence="1">
    <location>
        <begin position="190"/>
        <end position="210"/>
    </location>
</feature>
<proteinExistence type="predicted"/>
<keyword evidence="1" id="KW-1133">Transmembrane helix</keyword>
<keyword evidence="1" id="KW-0812">Transmembrane</keyword>
<keyword evidence="1" id="KW-0472">Membrane</keyword>
<evidence type="ECO:0000313" key="2">
    <source>
        <dbReference type="EMBL" id="QXE24675.1"/>
    </source>
</evidence>